<proteinExistence type="predicted"/>
<organism evidence="1 2">
    <name type="scientific">Rhizobium ruizarguesonis</name>
    <dbReference type="NCBI Taxonomy" id="2081791"/>
    <lineage>
        <taxon>Bacteria</taxon>
        <taxon>Pseudomonadati</taxon>
        <taxon>Pseudomonadota</taxon>
        <taxon>Alphaproteobacteria</taxon>
        <taxon>Hyphomicrobiales</taxon>
        <taxon>Rhizobiaceae</taxon>
        <taxon>Rhizobium/Agrobacterium group</taxon>
        <taxon>Rhizobium</taxon>
    </lineage>
</organism>
<name>A0ACD5EFG8_9HYPH</name>
<reference evidence="1" key="1">
    <citation type="submission" date="2024-10" db="EMBL/GenBank/DDBJ databases">
        <title>Strain of Rhizobium-related bacteria isolated fromm roots of Vavilovia formosa.</title>
        <authorList>
            <person name="Kimeklis A."/>
            <person name="Afonin A."/>
        </authorList>
    </citation>
    <scope>NUCLEOTIDE SEQUENCE</scope>
    <source>
        <strain evidence="1">Vaf-46</strain>
    </source>
</reference>
<dbReference type="Proteomes" id="UP000078465">
    <property type="component" value="Plasmid unnamed3"/>
</dbReference>
<accession>A0ACD5EFG8</accession>
<protein>
    <submittedName>
        <fullName evidence="1">AAA family ATPase</fullName>
    </submittedName>
</protein>
<sequence length="455" mass="51137">MTESDRFVWQKLSRHFKTNDLTILVNSRRQFTAHLLPDLQTIIEDLVAPWSPQLSGLHQEYEIFPMKLSDLTTSEGKRVVRLAPVQHQDIDIGEDEPYASINNGLWLITIDGDMPAAVMLSKFTTRHGPKVQVEIAHLPNEVGRDFAEGFLRTIQAQGKSSRYYRNKAVSFEVNDFGGTHETMRVHKLPAVSRNDVVLSKATMTQLDTHIFDFVKYRDELKRLGQSGRKGILLHGHPGTGKTHVVHYIAANLPEHSTILVTAEQMLNMEEYFALARVLQPCIMVIEDVDLVARSREDISSQKAETRLNRLLNEMDGLGTDADILILLTTNRLNSLEGALASRSGRVDVPLEIPLPDDDCRERLIKQYGHALNFQGEALAEAVARSNGGSAAYVKEMVRRLVQRSVARGGSLVISREDVEEVFADAEAVLNLLKRDEEIVRRHIVEQDDEDDCGSC</sequence>
<evidence type="ECO:0000313" key="1">
    <source>
        <dbReference type="EMBL" id="XKM37868.1"/>
    </source>
</evidence>
<evidence type="ECO:0000313" key="2">
    <source>
        <dbReference type="Proteomes" id="UP000078465"/>
    </source>
</evidence>
<dbReference type="EMBL" id="CP171850">
    <property type="protein sequence ID" value="XKM37868.1"/>
    <property type="molecule type" value="Genomic_DNA"/>
</dbReference>
<gene>
    <name evidence="1" type="ORF">A4U53_001375</name>
</gene>
<geneLocation type="plasmid" evidence="1 2">
    <name>unnamed3</name>
</geneLocation>
<keyword evidence="1" id="KW-0614">Plasmid</keyword>